<feature type="binding site" evidence="9">
    <location>
        <position position="140"/>
    </location>
    <ligand>
        <name>ATP</name>
        <dbReference type="ChEBI" id="CHEBI:30616"/>
    </ligand>
</feature>
<evidence type="ECO:0000256" key="7">
    <source>
        <dbReference type="ARBA" id="ARBA00047899"/>
    </source>
</evidence>
<dbReference type="PANTHER" id="PTHR47634">
    <property type="entry name" value="PROTEIN KINASE DOMAIN-CONTAINING PROTEIN-RELATED"/>
    <property type="match status" value="1"/>
</dbReference>
<dbReference type="PROSITE" id="PS50011">
    <property type="entry name" value="PROTEIN_KINASE_DOM"/>
    <property type="match status" value="1"/>
</dbReference>
<evidence type="ECO:0000256" key="2">
    <source>
        <dbReference type="ARBA" id="ARBA00022527"/>
    </source>
</evidence>
<dbReference type="GO" id="GO:0050684">
    <property type="term" value="P:regulation of mRNA processing"/>
    <property type="evidence" value="ECO:0007669"/>
    <property type="project" value="TreeGrafter"/>
</dbReference>
<dbReference type="GO" id="GO:0000245">
    <property type="term" value="P:spliceosomal complex assembly"/>
    <property type="evidence" value="ECO:0007669"/>
    <property type="project" value="TreeGrafter"/>
</dbReference>
<keyword evidence="3" id="KW-0808">Transferase</keyword>
<evidence type="ECO:0000313" key="12">
    <source>
        <dbReference type="EMBL" id="EXU96705.1"/>
    </source>
</evidence>
<evidence type="ECO:0000256" key="8">
    <source>
        <dbReference type="ARBA" id="ARBA00048679"/>
    </source>
</evidence>
<keyword evidence="6 9" id="KW-0067">ATP-binding</keyword>
<dbReference type="AlphaFoldDB" id="A0A014QUE4"/>
<keyword evidence="5 12" id="KW-0418">Kinase</keyword>
<name>A0A014QUE4_9HYPO</name>
<feature type="domain" description="Protein kinase" evidence="11">
    <location>
        <begin position="111"/>
        <end position="485"/>
    </location>
</feature>
<reference evidence="12 13" key="1">
    <citation type="submission" date="2014-02" db="EMBL/GenBank/DDBJ databases">
        <title>The genome sequence of the entomopathogenic fungus Metarhizium robertsii ARSEF 2575.</title>
        <authorList>
            <person name="Giuliano Garisto Donzelli B."/>
            <person name="Roe B.A."/>
            <person name="Macmil S.L."/>
            <person name="Krasnoff S.B."/>
            <person name="Gibson D.M."/>
        </authorList>
    </citation>
    <scope>NUCLEOTIDE SEQUENCE [LARGE SCALE GENOMIC DNA]</scope>
    <source>
        <strain evidence="12 13">ARSEF 2575</strain>
    </source>
</reference>
<evidence type="ECO:0000256" key="4">
    <source>
        <dbReference type="ARBA" id="ARBA00022741"/>
    </source>
</evidence>
<comment type="catalytic activity">
    <reaction evidence="7">
        <text>L-threonyl-[protein] + ATP = O-phospho-L-threonyl-[protein] + ADP + H(+)</text>
        <dbReference type="Rhea" id="RHEA:46608"/>
        <dbReference type="Rhea" id="RHEA-COMP:11060"/>
        <dbReference type="Rhea" id="RHEA-COMP:11605"/>
        <dbReference type="ChEBI" id="CHEBI:15378"/>
        <dbReference type="ChEBI" id="CHEBI:30013"/>
        <dbReference type="ChEBI" id="CHEBI:30616"/>
        <dbReference type="ChEBI" id="CHEBI:61977"/>
        <dbReference type="ChEBI" id="CHEBI:456216"/>
        <dbReference type="EC" id="2.7.11.1"/>
    </reaction>
</comment>
<dbReference type="PROSITE" id="PS00107">
    <property type="entry name" value="PROTEIN_KINASE_ATP"/>
    <property type="match status" value="1"/>
</dbReference>
<dbReference type="EMBL" id="JELW01000046">
    <property type="protein sequence ID" value="EXU96705.1"/>
    <property type="molecule type" value="Genomic_DNA"/>
</dbReference>
<comment type="caution">
    <text evidence="12">The sequence shown here is derived from an EMBL/GenBank/DDBJ whole genome shotgun (WGS) entry which is preliminary data.</text>
</comment>
<dbReference type="Pfam" id="PF00069">
    <property type="entry name" value="Pkinase"/>
    <property type="match status" value="2"/>
</dbReference>
<dbReference type="eggNOG" id="KOG1290">
    <property type="taxonomic scope" value="Eukaryota"/>
</dbReference>
<accession>A0A014QUE4</accession>
<evidence type="ECO:0000256" key="1">
    <source>
        <dbReference type="ARBA" id="ARBA00012513"/>
    </source>
</evidence>
<dbReference type="HOGENOM" id="CLU_000288_81_2_1"/>
<dbReference type="SMART" id="SM00220">
    <property type="entry name" value="S_TKc"/>
    <property type="match status" value="1"/>
</dbReference>
<organism evidence="12 13">
    <name type="scientific">Metarhizium robertsii</name>
    <dbReference type="NCBI Taxonomy" id="568076"/>
    <lineage>
        <taxon>Eukaryota</taxon>
        <taxon>Fungi</taxon>
        <taxon>Dikarya</taxon>
        <taxon>Ascomycota</taxon>
        <taxon>Pezizomycotina</taxon>
        <taxon>Sordariomycetes</taxon>
        <taxon>Hypocreomycetidae</taxon>
        <taxon>Hypocreales</taxon>
        <taxon>Clavicipitaceae</taxon>
        <taxon>Metarhizium</taxon>
    </lineage>
</organism>
<feature type="region of interest" description="Disordered" evidence="10">
    <location>
        <begin position="58"/>
        <end position="78"/>
    </location>
</feature>
<keyword evidence="4 9" id="KW-0547">Nucleotide-binding</keyword>
<evidence type="ECO:0000256" key="5">
    <source>
        <dbReference type="ARBA" id="ARBA00022777"/>
    </source>
</evidence>
<keyword evidence="2 12" id="KW-0723">Serine/threonine-protein kinase</keyword>
<dbReference type="GO" id="GO:0005524">
    <property type="term" value="F:ATP binding"/>
    <property type="evidence" value="ECO:0007669"/>
    <property type="project" value="UniProtKB-UniRule"/>
</dbReference>
<dbReference type="InterPro" id="IPR011009">
    <property type="entry name" value="Kinase-like_dom_sf"/>
</dbReference>
<evidence type="ECO:0000256" key="3">
    <source>
        <dbReference type="ARBA" id="ARBA00022679"/>
    </source>
</evidence>
<dbReference type="EC" id="2.7.11.1" evidence="1"/>
<dbReference type="Gene3D" id="3.30.200.20">
    <property type="entry name" value="Phosphorylase Kinase, domain 1"/>
    <property type="match status" value="1"/>
</dbReference>
<dbReference type="OrthoDB" id="5979581at2759"/>
<evidence type="ECO:0000256" key="6">
    <source>
        <dbReference type="ARBA" id="ARBA00022840"/>
    </source>
</evidence>
<protein>
    <recommendedName>
        <fullName evidence="1">non-specific serine/threonine protein kinase</fullName>
        <ecNumber evidence="1">2.7.11.1</ecNumber>
    </recommendedName>
</protein>
<dbReference type="PANTHER" id="PTHR47634:SF9">
    <property type="entry name" value="PROTEIN KINASE DOMAIN-CONTAINING PROTEIN-RELATED"/>
    <property type="match status" value="1"/>
</dbReference>
<dbReference type="GO" id="GO:0004674">
    <property type="term" value="F:protein serine/threonine kinase activity"/>
    <property type="evidence" value="ECO:0007669"/>
    <property type="project" value="UniProtKB-KW"/>
</dbReference>
<evidence type="ECO:0000259" key="11">
    <source>
        <dbReference type="PROSITE" id="PS50011"/>
    </source>
</evidence>
<proteinExistence type="predicted"/>
<dbReference type="InterPro" id="IPR051334">
    <property type="entry name" value="SRPK"/>
</dbReference>
<gene>
    <name evidence="12" type="ORF">X797_010250</name>
</gene>
<dbReference type="Proteomes" id="UP000030151">
    <property type="component" value="Unassembled WGS sequence"/>
</dbReference>
<dbReference type="InterPro" id="IPR000719">
    <property type="entry name" value="Prot_kinase_dom"/>
</dbReference>
<dbReference type="Gene3D" id="1.10.510.10">
    <property type="entry name" value="Transferase(Phosphotransferase) domain 1"/>
    <property type="match status" value="1"/>
</dbReference>
<sequence>MILSATALSLPIRRPSLTLRSCQGFLSPVFPLIAAPACGFRCPSFRLYPAHWASSRRVMSKPATQTPDGSRTSESDSEVHFHAIDDAEPFYRYGPGGYHPVAIDDRLGGHYNVLQKLGHGSYSTVWLARDEVLQRLVAVKVCTADASPRESEILSLLRHPSQVDGDGNNDALGRGMMPILLNTFHINGPHGTHTCLVTDVARCSVDEGKRRGFYAPLMLPVARAIAAQLILAVAYLHAKGFVHGDLHLGNVLLRLPQKFHLWSDEELLEHCGEPEQEPVQTFDDKPIPSGVPPVATLPVWFPMERIDKLPLSEADIVLADFGESYRPSQESKFECCTPVHFRPPESRFEPTKPKSFSSDIWTLACTVWATLAQRSLFEVFWGTEDDVTGMQVQTLGKLPDEWWEKWDARSEDFTEDGQLIRVEDGPMCTFDHQFEDTIQSGRRKLNMETMDSAEKEALLAMLRPMLAYRPEQRCSVNEVLDSEWMTRYAMPDYERMLRIQSVDGEPRK</sequence>
<dbReference type="SUPFAM" id="SSF56112">
    <property type="entry name" value="Protein kinase-like (PK-like)"/>
    <property type="match status" value="1"/>
</dbReference>
<comment type="catalytic activity">
    <reaction evidence="8">
        <text>L-seryl-[protein] + ATP = O-phospho-L-seryl-[protein] + ADP + H(+)</text>
        <dbReference type="Rhea" id="RHEA:17989"/>
        <dbReference type="Rhea" id="RHEA-COMP:9863"/>
        <dbReference type="Rhea" id="RHEA-COMP:11604"/>
        <dbReference type="ChEBI" id="CHEBI:15378"/>
        <dbReference type="ChEBI" id="CHEBI:29999"/>
        <dbReference type="ChEBI" id="CHEBI:30616"/>
        <dbReference type="ChEBI" id="CHEBI:83421"/>
        <dbReference type="ChEBI" id="CHEBI:456216"/>
        <dbReference type="EC" id="2.7.11.1"/>
    </reaction>
</comment>
<evidence type="ECO:0000313" key="13">
    <source>
        <dbReference type="Proteomes" id="UP000030151"/>
    </source>
</evidence>
<evidence type="ECO:0000256" key="10">
    <source>
        <dbReference type="SAM" id="MobiDB-lite"/>
    </source>
</evidence>
<dbReference type="InterPro" id="IPR017441">
    <property type="entry name" value="Protein_kinase_ATP_BS"/>
</dbReference>
<evidence type="ECO:0000256" key="9">
    <source>
        <dbReference type="PROSITE-ProRule" id="PRU10141"/>
    </source>
</evidence>